<dbReference type="AlphaFoldDB" id="A0A016VEF1"/>
<comment type="caution">
    <text evidence="2">The sequence shown here is derived from an EMBL/GenBank/DDBJ whole genome shotgun (WGS) entry which is preliminary data.</text>
</comment>
<dbReference type="STRING" id="53326.A0A016VEF1"/>
<name>A0A016VEF1_9BILA</name>
<dbReference type="OrthoDB" id="5863822at2759"/>
<accession>A0A016VEF1</accession>
<evidence type="ECO:0000313" key="3">
    <source>
        <dbReference type="Proteomes" id="UP000024635"/>
    </source>
</evidence>
<reference evidence="3" key="1">
    <citation type="journal article" date="2015" name="Nat. Genet.">
        <title>The genome and transcriptome of the zoonotic hookworm Ancylostoma ceylanicum identify infection-specific gene families.</title>
        <authorList>
            <person name="Schwarz E.M."/>
            <person name="Hu Y."/>
            <person name="Antoshechkin I."/>
            <person name="Miller M.M."/>
            <person name="Sternberg P.W."/>
            <person name="Aroian R.V."/>
        </authorList>
    </citation>
    <scope>NUCLEOTIDE SEQUENCE</scope>
    <source>
        <strain evidence="3">HY135</strain>
    </source>
</reference>
<keyword evidence="3" id="KW-1185">Reference proteome</keyword>
<dbReference type="EMBL" id="JARK01001347">
    <property type="protein sequence ID" value="EYC25800.1"/>
    <property type="molecule type" value="Genomic_DNA"/>
</dbReference>
<gene>
    <name evidence="2" type="primary">Acey_s0011.g1393</name>
    <name evidence="2" type="ORF">Y032_0011g1393</name>
</gene>
<dbReference type="Proteomes" id="UP000024635">
    <property type="component" value="Unassembled WGS sequence"/>
</dbReference>
<sequence length="225" mass="25714">MPHASRHHWTVLERPVSISWLRQRTLALTYTACSTRCVRSVHYTDHGYSSSGYSNLQYNPSSSYYSSTPSSSQQYYNPSSNSNAPTRNYNPVINTNLGYAGQVQREQTQQYGYGNMQQPQYGNPNIQYGYYGANERYYDQQQQQYGNQNYGNRQYDSSNYQSWCCGPTSTSCCYQNSNSNSMQYYDPSMNSNQKYTTGYNSQYGYGSSSTISPYVSTTSRSNGKK</sequence>
<evidence type="ECO:0000313" key="2">
    <source>
        <dbReference type="EMBL" id="EYC25800.1"/>
    </source>
</evidence>
<feature type="region of interest" description="Disordered" evidence="1">
    <location>
        <begin position="61"/>
        <end position="87"/>
    </location>
</feature>
<organism evidence="2 3">
    <name type="scientific">Ancylostoma ceylanicum</name>
    <dbReference type="NCBI Taxonomy" id="53326"/>
    <lineage>
        <taxon>Eukaryota</taxon>
        <taxon>Metazoa</taxon>
        <taxon>Ecdysozoa</taxon>
        <taxon>Nematoda</taxon>
        <taxon>Chromadorea</taxon>
        <taxon>Rhabditida</taxon>
        <taxon>Rhabditina</taxon>
        <taxon>Rhabditomorpha</taxon>
        <taxon>Strongyloidea</taxon>
        <taxon>Ancylostomatidae</taxon>
        <taxon>Ancylostomatinae</taxon>
        <taxon>Ancylostoma</taxon>
    </lineage>
</organism>
<protein>
    <submittedName>
        <fullName evidence="2">Uncharacterized protein</fullName>
    </submittedName>
</protein>
<evidence type="ECO:0000256" key="1">
    <source>
        <dbReference type="SAM" id="MobiDB-lite"/>
    </source>
</evidence>
<feature type="compositionally biased region" description="Low complexity" evidence="1">
    <location>
        <begin position="61"/>
        <end position="83"/>
    </location>
</feature>
<proteinExistence type="predicted"/>